<feature type="transmembrane region" description="Helical" evidence="1">
    <location>
        <begin position="6"/>
        <end position="24"/>
    </location>
</feature>
<accession>A0ABT2FWP9</accession>
<evidence type="ECO:0000313" key="4">
    <source>
        <dbReference type="Proteomes" id="UP001205965"/>
    </source>
</evidence>
<name>A0ABT2FWP9_9CORY</name>
<dbReference type="Pfam" id="PF13785">
    <property type="entry name" value="DUF4178"/>
    <property type="match status" value="1"/>
</dbReference>
<keyword evidence="1" id="KW-0472">Membrane</keyword>
<dbReference type="RefSeq" id="WP_259427737.1">
    <property type="nucleotide sequence ID" value="NZ_JANWTC010000005.1"/>
</dbReference>
<dbReference type="EMBL" id="JANWTC010000005">
    <property type="protein sequence ID" value="MCS5479668.1"/>
    <property type="molecule type" value="Genomic_DNA"/>
</dbReference>
<reference evidence="3 4" key="1">
    <citation type="submission" date="2022-08" db="EMBL/GenBank/DDBJ databases">
        <title>YIM 101645 draft genome.</title>
        <authorList>
            <person name="Chen X."/>
        </authorList>
    </citation>
    <scope>NUCLEOTIDE SEQUENCE [LARGE SCALE GENOMIC DNA]</scope>
    <source>
        <strain evidence="3 4">YIM 101645</strain>
    </source>
</reference>
<organism evidence="3 4">
    <name type="scientific">Corynebacterium lemuris</name>
    <dbReference type="NCBI Taxonomy" id="1859292"/>
    <lineage>
        <taxon>Bacteria</taxon>
        <taxon>Bacillati</taxon>
        <taxon>Actinomycetota</taxon>
        <taxon>Actinomycetes</taxon>
        <taxon>Mycobacteriales</taxon>
        <taxon>Corynebacteriaceae</taxon>
        <taxon>Corynebacterium</taxon>
    </lineage>
</organism>
<evidence type="ECO:0000313" key="3">
    <source>
        <dbReference type="EMBL" id="MCS5479668.1"/>
    </source>
</evidence>
<protein>
    <submittedName>
        <fullName evidence="3">DUF4178 domain-containing protein</fullName>
    </submittedName>
</protein>
<evidence type="ECO:0000259" key="2">
    <source>
        <dbReference type="Pfam" id="PF13785"/>
    </source>
</evidence>
<dbReference type="Proteomes" id="UP001205965">
    <property type="component" value="Unassembled WGS sequence"/>
</dbReference>
<keyword evidence="1" id="KW-1133">Transmembrane helix</keyword>
<keyword evidence="4" id="KW-1185">Reference proteome</keyword>
<dbReference type="InterPro" id="IPR025235">
    <property type="entry name" value="DUF4178"/>
</dbReference>
<evidence type="ECO:0000256" key="1">
    <source>
        <dbReference type="SAM" id="Phobius"/>
    </source>
</evidence>
<keyword evidence="1" id="KW-0812">Transmembrane</keyword>
<comment type="caution">
    <text evidence="3">The sequence shown here is derived from an EMBL/GenBank/DDBJ whole genome shotgun (WGS) entry which is preliminary data.</text>
</comment>
<sequence length="206" mass="22411">MDTGTIWWLVALLAAAAAVIFLVLGMRARRAGDGGTEHRSRKDPFADVTGARNFGPDVLAPGAIITYGGVDYVVRGSVTVTEGYYTWYEHMLEGGRGSEWLSVEVDEGQLKLAWWISRPDLHLEPVQQLRVEGTDYHLVERGRAEFHTEGETGLPPQGEVRYHDMAAIGRGGGLLGLESFGGGKWEASLGYTVLPGELSVYPAPKP</sequence>
<feature type="domain" description="DUF4178" evidence="2">
    <location>
        <begin position="61"/>
        <end position="195"/>
    </location>
</feature>
<proteinExistence type="predicted"/>
<gene>
    <name evidence="3" type="ORF">NYP18_08355</name>
</gene>